<dbReference type="AlphaFoldDB" id="A0A9P8A0N7"/>
<proteinExistence type="predicted"/>
<comment type="caution">
    <text evidence="1">The sequence shown here is derived from an EMBL/GenBank/DDBJ whole genome shotgun (WGS) entry which is preliminary data.</text>
</comment>
<protein>
    <submittedName>
        <fullName evidence="1">Uncharacterized protein</fullName>
    </submittedName>
</protein>
<organism evidence="1 2">
    <name type="scientific">Mortierella alpina</name>
    <name type="common">Oleaginous fungus</name>
    <name type="synonym">Mortierella renispora</name>
    <dbReference type="NCBI Taxonomy" id="64518"/>
    <lineage>
        <taxon>Eukaryota</taxon>
        <taxon>Fungi</taxon>
        <taxon>Fungi incertae sedis</taxon>
        <taxon>Mucoromycota</taxon>
        <taxon>Mortierellomycotina</taxon>
        <taxon>Mortierellomycetes</taxon>
        <taxon>Mortierellales</taxon>
        <taxon>Mortierellaceae</taxon>
        <taxon>Mortierella</taxon>
    </lineage>
</organism>
<evidence type="ECO:0000313" key="1">
    <source>
        <dbReference type="EMBL" id="KAG9321260.1"/>
    </source>
</evidence>
<dbReference type="EMBL" id="JAIFTL010000217">
    <property type="protein sequence ID" value="KAG9321260.1"/>
    <property type="molecule type" value="Genomic_DNA"/>
</dbReference>
<gene>
    <name evidence="1" type="ORF">KVV02_001456</name>
</gene>
<dbReference type="Proteomes" id="UP000717515">
    <property type="component" value="Unassembled WGS sequence"/>
</dbReference>
<reference evidence="1" key="1">
    <citation type="submission" date="2021-07" db="EMBL/GenBank/DDBJ databases">
        <title>Draft genome of Mortierella alpina, strain LL118, isolated from an aspen leaf litter sample.</title>
        <authorList>
            <person name="Yang S."/>
            <person name="Vinatzer B.A."/>
        </authorList>
    </citation>
    <scope>NUCLEOTIDE SEQUENCE</scope>
    <source>
        <strain evidence="1">LL118</strain>
    </source>
</reference>
<accession>A0A9P8A0N7</accession>
<evidence type="ECO:0000313" key="2">
    <source>
        <dbReference type="Proteomes" id="UP000717515"/>
    </source>
</evidence>
<sequence length="346" mass="39758">MPTFSIKMELLLLYQHTLKPRIIIMKHSTVTSSRQRVFRRLTFLASVALGACLLSSTTSAAANKNQMEFVTADFGKVSNISQTILQRQDIQGAQGMYDWKSLEPSKGVYDFTEIKKDLEFLNGKKLFVQVQDRFFDPKERWIPQYLLDDPLYEGGLERQTDSDVPEGGWATKQWVPAVRQRFQALLLAMATELDGKVFGVNLPETAIGVDMTNATCDQYFDAEMETALYGRSIFKKSIFVQYINFWPCEDSNNRNYMGRSFDMAVEHDFGVGGPDVRPWKPYQMAHSYKFFNKHRNDLSNIAIAVQHSDLKFKNETTGVPFTRDEFRRFAVDYLGANMIFWTSAIL</sequence>
<name>A0A9P8A0N7_MORAP</name>